<evidence type="ECO:0000256" key="1">
    <source>
        <dbReference type="SAM" id="Phobius"/>
    </source>
</evidence>
<dbReference type="RefSeq" id="WP_354015425.1">
    <property type="nucleotide sequence ID" value="NZ_JBEPMU010000006.1"/>
</dbReference>
<keyword evidence="1" id="KW-0812">Transmembrane</keyword>
<keyword evidence="1" id="KW-0472">Membrane</keyword>
<proteinExistence type="predicted"/>
<reference evidence="2 3" key="1">
    <citation type="submission" date="2024-06" db="EMBL/GenBank/DDBJ databases">
        <title>Sorghum-associated microbial communities from plants grown in Nebraska, USA.</title>
        <authorList>
            <person name="Schachtman D."/>
        </authorList>
    </citation>
    <scope>NUCLEOTIDE SEQUENCE [LARGE SCALE GENOMIC DNA]</scope>
    <source>
        <strain evidence="2 3">1073</strain>
    </source>
</reference>
<feature type="transmembrane region" description="Helical" evidence="1">
    <location>
        <begin position="64"/>
        <end position="83"/>
    </location>
</feature>
<dbReference type="EMBL" id="JBEPMU010000006">
    <property type="protein sequence ID" value="MET3654051.1"/>
    <property type="molecule type" value="Genomic_DNA"/>
</dbReference>
<sequence length="130" mass="13355">MAANPADFAKYRSSVGALVSGGEPPQDGGVNERVAALEAKLEATLPNLATKGDIEGVRGDIKGWMLATVLTIIGSMLAIGLFIKPSESRPISPPVAVTAPAPVIVQVPYPVQAPPAAAPSVPDNSKRPKH</sequence>
<evidence type="ECO:0000313" key="3">
    <source>
        <dbReference type="Proteomes" id="UP001549184"/>
    </source>
</evidence>
<keyword evidence="3" id="KW-1185">Reference proteome</keyword>
<protein>
    <submittedName>
        <fullName evidence="2">Uncharacterized protein</fullName>
    </submittedName>
</protein>
<keyword evidence="1" id="KW-1133">Transmembrane helix</keyword>
<gene>
    <name evidence="2" type="ORF">ABIC75_003789</name>
</gene>
<dbReference type="Proteomes" id="UP001549184">
    <property type="component" value="Unassembled WGS sequence"/>
</dbReference>
<name>A0ABV2JYZ5_9GAMM</name>
<comment type="caution">
    <text evidence="2">The sequence shown here is derived from an EMBL/GenBank/DDBJ whole genome shotgun (WGS) entry which is preliminary data.</text>
</comment>
<organism evidence="2 3">
    <name type="scientific">Dyella japonica</name>
    <dbReference type="NCBI Taxonomy" id="231455"/>
    <lineage>
        <taxon>Bacteria</taxon>
        <taxon>Pseudomonadati</taxon>
        <taxon>Pseudomonadota</taxon>
        <taxon>Gammaproteobacteria</taxon>
        <taxon>Lysobacterales</taxon>
        <taxon>Rhodanobacteraceae</taxon>
        <taxon>Dyella</taxon>
    </lineage>
</organism>
<evidence type="ECO:0000313" key="2">
    <source>
        <dbReference type="EMBL" id="MET3654051.1"/>
    </source>
</evidence>
<accession>A0ABV2JYZ5</accession>